<dbReference type="AlphaFoldDB" id="F0QXM5"/>
<gene>
    <name evidence="1" type="ordered locus">VMUT_2244</name>
</gene>
<evidence type="ECO:0000313" key="2">
    <source>
        <dbReference type="Proteomes" id="UP000007485"/>
    </source>
</evidence>
<evidence type="ECO:0000313" key="1">
    <source>
        <dbReference type="EMBL" id="ADY02440.1"/>
    </source>
</evidence>
<dbReference type="eggNOG" id="arCOG10337">
    <property type="taxonomic scope" value="Archaea"/>
</dbReference>
<dbReference type="HOGENOM" id="CLU_2581614_0_0_2"/>
<keyword evidence="2" id="KW-1185">Reference proteome</keyword>
<evidence type="ECO:0008006" key="3">
    <source>
        <dbReference type="Google" id="ProtNLM"/>
    </source>
</evidence>
<sequence length="80" mass="9355">MLTEELINKAREIVIKLRTAEELIRSGKLDDGVKLFREATKEAKETKLFDNYIAIIRKVRRLINETRARQARKSAQEKKA</sequence>
<dbReference type="STRING" id="985053.VMUT_2244"/>
<dbReference type="Proteomes" id="UP000007485">
    <property type="component" value="Chromosome"/>
</dbReference>
<reference evidence="1 2" key="1">
    <citation type="journal article" date="2011" name="J. Bacteriol.">
        <title>Complete genome sequence of 'Vulcanisaeta moutnovskia' strain 768-28, a novel member of the hyperthermophilic crenarchaeal genus vulcanisaeta.</title>
        <authorList>
            <person name="Gumerov V.M."/>
            <person name="Mardanov A.V."/>
            <person name="Beletsky A.V."/>
            <person name="Prokofeva M.I."/>
            <person name="Bonch-Osmolovskaya E.A."/>
            <person name="Ravin N.V."/>
            <person name="Skryabin K.G."/>
        </authorList>
    </citation>
    <scope>NUCLEOTIDE SEQUENCE [LARGE SCALE GENOMIC DNA]</scope>
    <source>
        <strain evidence="1 2">768-28</strain>
    </source>
</reference>
<dbReference type="OrthoDB" id="27630at2157"/>
<dbReference type="RefSeq" id="WP_013605601.1">
    <property type="nucleotide sequence ID" value="NC_015151.1"/>
</dbReference>
<protein>
    <recommendedName>
        <fullName evidence="3">PaREP1 domain containing protein</fullName>
    </recommendedName>
</protein>
<dbReference type="GeneID" id="10289896"/>
<organism evidence="1 2">
    <name type="scientific">Vulcanisaeta moutnovskia (strain 768-28)</name>
    <dbReference type="NCBI Taxonomy" id="985053"/>
    <lineage>
        <taxon>Archaea</taxon>
        <taxon>Thermoproteota</taxon>
        <taxon>Thermoprotei</taxon>
        <taxon>Thermoproteales</taxon>
        <taxon>Thermoproteaceae</taxon>
        <taxon>Vulcanisaeta</taxon>
    </lineage>
</organism>
<dbReference type="KEGG" id="vmo:VMUT_2244"/>
<proteinExistence type="predicted"/>
<accession>F0QXM5</accession>
<dbReference type="EMBL" id="CP002529">
    <property type="protein sequence ID" value="ADY02440.1"/>
    <property type="molecule type" value="Genomic_DNA"/>
</dbReference>
<name>F0QXM5_VULM7</name>